<sequence length="338" mass="36171">MMRILYFLTVPFLGVFSVKCLAGDNSCTSINGTKQFTFNMGNKIISNPEEDASGTAYPNVYDWTGSGSFTAKCSCSNYYTPYYKGTSTLPLGHNDGNQYYKLNENMEVLTKIYLITTSGSLYFPVPFLNLKSTNNSATCSDQNFTSASKGSISIYISKPIIGTVSFNSVKIASLYVASAIDSYGNTPVADIVMSGTITAPQNCTINSGQAINVDLGSIEAKKFTHIGMVPDDYTQKKFSIGIKCNDIAAQAQLSLKINATPSPNYNAAISTNNEDIGVIIGDSDGTAIDINTNGALNFHLDNDYSSAISLTAWPTSTTGKMPVAGKFQAAATLDVTFK</sequence>
<accession>A0ABU6E5A7</accession>
<dbReference type="InterPro" id="IPR036937">
    <property type="entry name" value="Adhesion_dom_fimbrial_sf"/>
</dbReference>
<name>A0ABU6E5A7_9ENTR</name>
<dbReference type="RefSeq" id="WP_136195230.1">
    <property type="nucleotide sequence ID" value="NZ_JALLMC010000005.1"/>
</dbReference>
<reference evidence="7 8" key="1">
    <citation type="submission" date="2022-04" db="EMBL/GenBank/DDBJ databases">
        <title>Whole genome surviellance of AMR bacteria from Assam, India: One Health Study.</title>
        <authorList>
            <person name="Mendem S.K."/>
            <person name="Rakshit O."/>
            <person name="Murugesan D."/>
            <person name="Shome R."/>
            <person name="Raisen C."/>
            <person name="Holmes M.A."/>
            <person name="Saikia K."/>
            <person name="Shome B.R."/>
        </authorList>
    </citation>
    <scope>NUCLEOTIDE SEQUENCE [LARGE SCALE GENOMIC DNA]</scope>
    <source>
        <strain evidence="7 8">MGG-11lp</strain>
    </source>
</reference>
<evidence type="ECO:0000256" key="5">
    <source>
        <dbReference type="SAM" id="SignalP"/>
    </source>
</evidence>
<evidence type="ECO:0000256" key="1">
    <source>
        <dbReference type="ARBA" id="ARBA00004561"/>
    </source>
</evidence>
<dbReference type="InterPro" id="IPR008966">
    <property type="entry name" value="Adhesion_dom_sf"/>
</dbReference>
<organism evidence="7 8">
    <name type="scientific">Enterobacter vonholyi</name>
    <dbReference type="NCBI Taxonomy" id="2797505"/>
    <lineage>
        <taxon>Bacteria</taxon>
        <taxon>Pseudomonadati</taxon>
        <taxon>Pseudomonadota</taxon>
        <taxon>Gammaproteobacteria</taxon>
        <taxon>Enterobacterales</taxon>
        <taxon>Enterobacteriaceae</taxon>
        <taxon>Enterobacter</taxon>
    </lineage>
</organism>
<comment type="subcellular location">
    <subcellularLocation>
        <location evidence="1">Fimbrium</location>
    </subcellularLocation>
</comment>
<evidence type="ECO:0000256" key="3">
    <source>
        <dbReference type="ARBA" id="ARBA00022729"/>
    </source>
</evidence>
<dbReference type="PANTHER" id="PTHR33420">
    <property type="entry name" value="FIMBRIAL SUBUNIT ELFA-RELATED"/>
    <property type="match status" value="1"/>
</dbReference>
<keyword evidence="3 5" id="KW-0732">Signal</keyword>
<dbReference type="SUPFAM" id="SSF49401">
    <property type="entry name" value="Bacterial adhesins"/>
    <property type="match status" value="1"/>
</dbReference>
<protein>
    <submittedName>
        <fullName evidence="7">Fimbrial protein</fullName>
    </submittedName>
</protein>
<evidence type="ECO:0000256" key="2">
    <source>
        <dbReference type="ARBA" id="ARBA00006671"/>
    </source>
</evidence>
<evidence type="ECO:0000256" key="4">
    <source>
        <dbReference type="ARBA" id="ARBA00023263"/>
    </source>
</evidence>
<gene>
    <name evidence="7" type="ORF">MXM28_15005</name>
</gene>
<keyword evidence="8" id="KW-1185">Reference proteome</keyword>
<keyword evidence="4" id="KW-0281">Fimbrium</keyword>
<dbReference type="PANTHER" id="PTHR33420:SF31">
    <property type="entry name" value="TYPE 1 FIMBRIN D-MANNOSE SPECIFIC ADHESIN"/>
    <property type="match status" value="1"/>
</dbReference>
<comment type="caution">
    <text evidence="7">The sequence shown here is derived from an EMBL/GenBank/DDBJ whole genome shotgun (WGS) entry which is preliminary data.</text>
</comment>
<evidence type="ECO:0000313" key="8">
    <source>
        <dbReference type="Proteomes" id="UP001306510"/>
    </source>
</evidence>
<dbReference type="InterPro" id="IPR000259">
    <property type="entry name" value="Adhesion_dom_fimbrial"/>
</dbReference>
<comment type="similarity">
    <text evidence="2">Belongs to the fimbrial protein family.</text>
</comment>
<evidence type="ECO:0000259" key="6">
    <source>
        <dbReference type="Pfam" id="PF00419"/>
    </source>
</evidence>
<dbReference type="InterPro" id="IPR050263">
    <property type="entry name" value="Bact_Fimbrial_Adh_Pro"/>
</dbReference>
<dbReference type="Gene3D" id="2.60.40.1090">
    <property type="entry name" value="Fimbrial-type adhesion domain"/>
    <property type="match status" value="1"/>
</dbReference>
<dbReference type="Proteomes" id="UP001306510">
    <property type="component" value="Unassembled WGS sequence"/>
</dbReference>
<feature type="domain" description="Fimbrial-type adhesion" evidence="6">
    <location>
        <begin position="192"/>
        <end position="337"/>
    </location>
</feature>
<evidence type="ECO:0000313" key="7">
    <source>
        <dbReference type="EMBL" id="MEB6410997.1"/>
    </source>
</evidence>
<feature type="chain" id="PRO_5047102282" evidence="5">
    <location>
        <begin position="23"/>
        <end position="338"/>
    </location>
</feature>
<dbReference type="EMBL" id="JALLMC010000005">
    <property type="protein sequence ID" value="MEB6410997.1"/>
    <property type="molecule type" value="Genomic_DNA"/>
</dbReference>
<feature type="signal peptide" evidence="5">
    <location>
        <begin position="1"/>
        <end position="22"/>
    </location>
</feature>
<dbReference type="Pfam" id="PF00419">
    <property type="entry name" value="Fimbrial"/>
    <property type="match status" value="1"/>
</dbReference>
<proteinExistence type="inferred from homology"/>